<accession>K2H0K4</accession>
<dbReference type="PANTHER" id="PTHR46401:SF2">
    <property type="entry name" value="GLYCOSYLTRANSFERASE WBBK-RELATED"/>
    <property type="match status" value="1"/>
</dbReference>
<comment type="caution">
    <text evidence="3">The sequence shown here is derived from an EMBL/GenBank/DDBJ whole genome shotgun (WGS) entry which is preliminary data.</text>
</comment>
<evidence type="ECO:0000256" key="1">
    <source>
        <dbReference type="ARBA" id="ARBA00022679"/>
    </source>
</evidence>
<organism evidence="3">
    <name type="scientific">uncultured bacterium</name>
    <name type="common">gcode 4</name>
    <dbReference type="NCBI Taxonomy" id="1234023"/>
    <lineage>
        <taxon>Bacteria</taxon>
        <taxon>environmental samples</taxon>
    </lineage>
</organism>
<dbReference type="EMBL" id="AMFJ01000189">
    <property type="protein sequence ID" value="EKE29330.1"/>
    <property type="molecule type" value="Genomic_DNA"/>
</dbReference>
<dbReference type="Pfam" id="PF00534">
    <property type="entry name" value="Glycos_transf_1"/>
    <property type="match status" value="1"/>
</dbReference>
<dbReference type="GO" id="GO:0016757">
    <property type="term" value="F:glycosyltransferase activity"/>
    <property type="evidence" value="ECO:0007669"/>
    <property type="project" value="InterPro"/>
</dbReference>
<dbReference type="InterPro" id="IPR001296">
    <property type="entry name" value="Glyco_trans_1"/>
</dbReference>
<dbReference type="Gene3D" id="3.40.50.2000">
    <property type="entry name" value="Glycogen Phosphorylase B"/>
    <property type="match status" value="2"/>
</dbReference>
<name>K2H0K4_9BACT</name>
<keyword evidence="1 3" id="KW-0808">Transferase</keyword>
<evidence type="ECO:0000313" key="3">
    <source>
        <dbReference type="EMBL" id="EKE29330.1"/>
    </source>
</evidence>
<proteinExistence type="predicted"/>
<feature type="domain" description="Glycosyl transferase family 1" evidence="2">
    <location>
        <begin position="172"/>
        <end position="298"/>
    </location>
</feature>
<dbReference type="SUPFAM" id="SSF53756">
    <property type="entry name" value="UDP-Glycosyltransferase/glycogen phosphorylase"/>
    <property type="match status" value="1"/>
</dbReference>
<dbReference type="PANTHER" id="PTHR46401">
    <property type="entry name" value="GLYCOSYLTRANSFERASE WBBK-RELATED"/>
    <property type="match status" value="1"/>
</dbReference>
<sequence length="354" mass="43359">MNNKIKINLIFPYKWSRSYSMFTYWNNIKNEYIKKWYAVNVISCKKIDLFNVRLSDVFTRYVYYPLFLFFVCLKEKGVFHIIDHSYAYLWMSIIYKETLIVTCHDLMPLKFPKNVWKIAHMLFYLNIKCLGLFWHIITDSESTRKDLIWILKINASKITMIPLAYDRSVFFAKNHETKGKKFTILLIWSNFYKNIMFALKWISIFKNKYSNTNFRILKIQEFTVEERSFIENSLSGIEVVEKIWMTNEEVWNVFRESDLLIFPSLYEWFWLPILEAFASWMNVITTKRWSLEEVWWDACKYVWWEDVNELWDAIWKIYTNEDNTNWYYIEKWTQQASKFDWSKTADLTLKIYFA</sequence>
<evidence type="ECO:0000259" key="2">
    <source>
        <dbReference type="Pfam" id="PF00534"/>
    </source>
</evidence>
<reference evidence="3" key="1">
    <citation type="journal article" date="2012" name="Science">
        <title>Fermentation, hydrogen, and sulfur metabolism in multiple uncultivated bacterial phyla.</title>
        <authorList>
            <person name="Wrighton K.C."/>
            <person name="Thomas B.C."/>
            <person name="Sharon I."/>
            <person name="Miller C.S."/>
            <person name="Castelle C.J."/>
            <person name="VerBerkmoes N.C."/>
            <person name="Wilkins M.J."/>
            <person name="Hettich R.L."/>
            <person name="Lipton M.S."/>
            <person name="Williams K.H."/>
            <person name="Long P.E."/>
            <person name="Banfield J.F."/>
        </authorList>
    </citation>
    <scope>NUCLEOTIDE SEQUENCE [LARGE SCALE GENOMIC DNA]</scope>
</reference>
<gene>
    <name evidence="3" type="ORF">ACD_2C00189G0014</name>
</gene>
<dbReference type="GO" id="GO:0009103">
    <property type="term" value="P:lipopolysaccharide biosynthetic process"/>
    <property type="evidence" value="ECO:0007669"/>
    <property type="project" value="TreeGrafter"/>
</dbReference>
<protein>
    <submittedName>
        <fullName evidence="3">Group 1 glycosyl transferase</fullName>
    </submittedName>
</protein>
<dbReference type="AlphaFoldDB" id="K2H0K4"/>